<feature type="domain" description="NACHT" evidence="3">
    <location>
        <begin position="359"/>
        <end position="488"/>
    </location>
</feature>
<dbReference type="InterPro" id="IPR011989">
    <property type="entry name" value="ARM-like"/>
</dbReference>
<accession>A0A9W8NNE9</accession>
<dbReference type="VEuPathDB" id="FungiDB:F4678DRAFT_483902"/>
<dbReference type="Pfam" id="PF02985">
    <property type="entry name" value="HEAT"/>
    <property type="match status" value="1"/>
</dbReference>
<comment type="caution">
    <text evidence="4">The sequence shown here is derived from an EMBL/GenBank/DDBJ whole genome shotgun (WGS) entry which is preliminary data.</text>
</comment>
<dbReference type="InterPro" id="IPR016024">
    <property type="entry name" value="ARM-type_fold"/>
</dbReference>
<keyword evidence="1" id="KW-0677">Repeat</keyword>
<feature type="region of interest" description="Disordered" evidence="2">
    <location>
        <begin position="1"/>
        <end position="22"/>
    </location>
</feature>
<dbReference type="Pfam" id="PF12765">
    <property type="entry name" value="Cohesin_HEAT"/>
    <property type="match status" value="1"/>
</dbReference>
<dbReference type="InterPro" id="IPR026003">
    <property type="entry name" value="Cohesin_HEAT"/>
</dbReference>
<evidence type="ECO:0000313" key="4">
    <source>
        <dbReference type="EMBL" id="KAJ3580064.1"/>
    </source>
</evidence>
<name>A0A9W8NNE9_9PEZI</name>
<dbReference type="SUPFAM" id="SSF48371">
    <property type="entry name" value="ARM repeat"/>
    <property type="match status" value="1"/>
</dbReference>
<organism evidence="4 5">
    <name type="scientific">Xylaria arbuscula</name>
    <dbReference type="NCBI Taxonomy" id="114810"/>
    <lineage>
        <taxon>Eukaryota</taxon>
        <taxon>Fungi</taxon>
        <taxon>Dikarya</taxon>
        <taxon>Ascomycota</taxon>
        <taxon>Pezizomycotina</taxon>
        <taxon>Sordariomycetes</taxon>
        <taxon>Xylariomycetidae</taxon>
        <taxon>Xylariales</taxon>
        <taxon>Xylariaceae</taxon>
        <taxon>Xylaria</taxon>
    </lineage>
</organism>
<protein>
    <recommendedName>
        <fullName evidence="3">NACHT domain-containing protein</fullName>
    </recommendedName>
</protein>
<dbReference type="PROSITE" id="PS50837">
    <property type="entry name" value="NACHT"/>
    <property type="match status" value="1"/>
</dbReference>
<evidence type="ECO:0000259" key="3">
    <source>
        <dbReference type="PROSITE" id="PS50837"/>
    </source>
</evidence>
<evidence type="ECO:0000256" key="1">
    <source>
        <dbReference type="ARBA" id="ARBA00022737"/>
    </source>
</evidence>
<dbReference type="InterPro" id="IPR007111">
    <property type="entry name" value="NACHT_NTPase"/>
</dbReference>
<evidence type="ECO:0000313" key="5">
    <source>
        <dbReference type="Proteomes" id="UP001148614"/>
    </source>
</evidence>
<sequence>MVYDDSSRSSQRTGGVKLNQVYPPPESDTITDVDVIAIHGLDTNSTTTWTWNWKDRDPEKRDVNWLKDPDMLPRRIRTARGIILIQALVIAAASGSGYSSLWEASGGVVFLATPFRGTAFREIASTAIKFLKGYGSLTDRVVTDLLSNLQESTPFLQDLVGSFTSICVQRRQRGRPCRLAIFYETETTNLLRKLWPPFMKNTRKGSRPLVDSGSARLDIVSDPIPLQRSHVLMNKFGGPEDPGYDAVSGKVEIIICEICQAGPIDKANAWIRNEQYSLKRLGIERLSGELLPMDRCYINLAIVERPRKQTGIFKEHNEMRRDSPFSLFSRLRVETFQKEIMLSTIFEPRETRNGQMRPSRILIRGRAGVGKTTLCKKIIYEFTHCKLWQDLFDCVFWVPLRNLKLEGRRQNLGYNLKSLFYHEYLTQHPEGEDLADKLWHALTDTKANKMLFVLDGLDEVLDLDDTMLHFLPTLLNQPNVIITSRPNANLPPDLDSIHLELETIGFHPAQVNAYIENAFTDLQTGDVDSAKMEEIQSFLNNHRIIQGLVRIPIQLDALCYSWDNSPGSYSTSIAMPDSMTAIYQRIEESLWRKDVVRLEIWNRNKAQIARRTELFNVVNHELECLGSLAFTGMLNNVINFEAKHRDAISEHCSHRDQRFLLDEMLERVSFVRSSDSSSKKRHQSYHFLHLTFQEYFAARYFAQQWKDQGKLKCIVFGHGEGKATTTDTVEFLRKNKYTPRYDIFWRFVAGLLNTEGTTRFFQAIEEEPRDLLGPVHQRLVMCCLSEVSKDMLLRKPLEGQLSQWLLFECELTSEPRLPSVTEFPVEILKNTLAQEHNSTLGLLDSLTYRKGSFGELTQTIAAYITDEDPRIKIVAFEALQGQPLTEQHIQSTIECVTGDKDWDVRVAAIEALRGQPLTEQHLQAIITCLTYDKNPRIRMAITACVTGDENPRIRKAITACVTGDKDWDVRKAAIDALRGQPLTEQLLQTIIICLTDSDPSIGGVAIAMLKTQPKLPRRLLTPLAGLLKHKSMIVKERAVEILRSQPNSEDLFQAVALYLEDIDWGVRTSAIETLKDRPELPDQLLRVVTKAEIAECRPALSGTFFLAVLADLKHNDSCVRDTALEALLDPPALPGGILQAIVILLEDEDWAVRTAALEALQNQPALPEGVYQAVGLLFLKEESESVREKAVELLVSLRDLSSISSIQIEIIYETLLKRSCRQYVSWKVEGGFSRIMIGDKEYLADWPDLLTSVVQEVQKRLGVPPHLDMRP</sequence>
<dbReference type="EMBL" id="JANPWZ010000033">
    <property type="protein sequence ID" value="KAJ3580064.1"/>
    <property type="molecule type" value="Genomic_DNA"/>
</dbReference>
<dbReference type="InterPro" id="IPR027417">
    <property type="entry name" value="P-loop_NTPase"/>
</dbReference>
<dbReference type="AlphaFoldDB" id="A0A9W8NNE9"/>
<dbReference type="Pfam" id="PF05729">
    <property type="entry name" value="NACHT"/>
    <property type="match status" value="1"/>
</dbReference>
<dbReference type="InterPro" id="IPR055496">
    <property type="entry name" value="DUF7068"/>
</dbReference>
<dbReference type="InterPro" id="IPR000357">
    <property type="entry name" value="HEAT"/>
</dbReference>
<dbReference type="PANTHER" id="PTHR46844:SF1">
    <property type="entry name" value="SLR5058 PROTEIN"/>
    <property type="match status" value="1"/>
</dbReference>
<evidence type="ECO:0000256" key="2">
    <source>
        <dbReference type="SAM" id="MobiDB-lite"/>
    </source>
</evidence>
<proteinExistence type="predicted"/>
<dbReference type="Gene3D" id="3.40.50.300">
    <property type="entry name" value="P-loop containing nucleotide triphosphate hydrolases"/>
    <property type="match status" value="1"/>
</dbReference>
<gene>
    <name evidence="4" type="ORF">NPX13_g509</name>
</gene>
<dbReference type="PANTHER" id="PTHR46844">
    <property type="entry name" value="SLR5058 PROTEIN"/>
    <property type="match status" value="1"/>
</dbReference>
<reference evidence="4" key="1">
    <citation type="submission" date="2022-07" db="EMBL/GenBank/DDBJ databases">
        <title>Genome Sequence of Xylaria arbuscula.</title>
        <authorList>
            <person name="Buettner E."/>
        </authorList>
    </citation>
    <scope>NUCLEOTIDE SEQUENCE</scope>
    <source>
        <strain evidence="4">VT107</strain>
    </source>
</reference>
<dbReference type="Gene3D" id="1.25.10.10">
    <property type="entry name" value="Leucine-rich Repeat Variant"/>
    <property type="match status" value="2"/>
</dbReference>
<dbReference type="Proteomes" id="UP001148614">
    <property type="component" value="Unassembled WGS sequence"/>
</dbReference>
<dbReference type="Pfam" id="PF23238">
    <property type="entry name" value="DUF7068"/>
    <property type="match status" value="1"/>
</dbReference>
<dbReference type="SUPFAM" id="SSF52540">
    <property type="entry name" value="P-loop containing nucleoside triphosphate hydrolases"/>
    <property type="match status" value="1"/>
</dbReference>
<keyword evidence="5" id="KW-1185">Reference proteome</keyword>